<feature type="signal peptide" evidence="1">
    <location>
        <begin position="1"/>
        <end position="23"/>
    </location>
</feature>
<comment type="caution">
    <text evidence="2">The sequence shown here is derived from an EMBL/GenBank/DDBJ whole genome shotgun (WGS) entry which is preliminary data.</text>
</comment>
<evidence type="ECO:0000256" key="1">
    <source>
        <dbReference type="SAM" id="SignalP"/>
    </source>
</evidence>
<accession>A0A523USL3</accession>
<dbReference type="NCBIfam" id="TIGR04183">
    <property type="entry name" value="Por_Secre_tail"/>
    <property type="match status" value="1"/>
</dbReference>
<keyword evidence="1" id="KW-0732">Signal</keyword>
<name>A0A523USL3_UNCT6</name>
<dbReference type="SUPFAM" id="SSF63825">
    <property type="entry name" value="YWTD domain"/>
    <property type="match status" value="1"/>
</dbReference>
<proteinExistence type="predicted"/>
<dbReference type="InterPro" id="IPR026444">
    <property type="entry name" value="Secre_tail"/>
</dbReference>
<sequence>MAKLVLICVSMVLSGAMVAPLFAGFGDVVFQFEGPSGRPSGLCFDGQYICVVDSTSNIIYKYDPDSGDMVGSLILGAGWQIGGLGWDGAFFWMGEDFEKRINKINPVNGERLYFIDAPAESNQSVWGVAYGNGHVWSTNHSSPSAAYEQDPISGFVFTEFQAPGLEASGLAFDGSDVWIADTERDSIFRVSQTGTVETCFLAPGDQPKGLGFDGTYLWNVDAGTNLVYKIDISETGIEESNTLGPGTGISLSVYPNPFRLKTDIRLSMNGTTDMGQPIILRIYDSLGRLVCTCESDNGSFVWGGTDSQGKPVASGVYFFRVGAGSSSFSKAAYLIK</sequence>
<gene>
    <name evidence="2" type="ORF">E3J62_07215</name>
</gene>
<dbReference type="Proteomes" id="UP000315525">
    <property type="component" value="Unassembled WGS sequence"/>
</dbReference>
<dbReference type="AlphaFoldDB" id="A0A523USL3"/>
<dbReference type="Gene3D" id="2.130.10.10">
    <property type="entry name" value="YVTN repeat-like/Quinoprotein amine dehydrogenase"/>
    <property type="match status" value="1"/>
</dbReference>
<evidence type="ECO:0000313" key="3">
    <source>
        <dbReference type="Proteomes" id="UP000315525"/>
    </source>
</evidence>
<organism evidence="2 3">
    <name type="scientific">candidate division TA06 bacterium</name>
    <dbReference type="NCBI Taxonomy" id="2250710"/>
    <lineage>
        <taxon>Bacteria</taxon>
        <taxon>Bacteria division TA06</taxon>
    </lineage>
</organism>
<dbReference type="Gene3D" id="2.60.40.4070">
    <property type="match status" value="1"/>
</dbReference>
<reference evidence="2 3" key="1">
    <citation type="submission" date="2019-03" db="EMBL/GenBank/DDBJ databases">
        <title>Metabolic potential of uncultured bacteria and archaea associated with petroleum seepage in deep-sea sediments.</title>
        <authorList>
            <person name="Dong X."/>
            <person name="Hubert C."/>
        </authorList>
    </citation>
    <scope>NUCLEOTIDE SEQUENCE [LARGE SCALE GENOMIC DNA]</scope>
    <source>
        <strain evidence="2">E44_bin18</strain>
    </source>
</reference>
<dbReference type="InterPro" id="IPR015943">
    <property type="entry name" value="WD40/YVTN_repeat-like_dom_sf"/>
</dbReference>
<evidence type="ECO:0000313" key="2">
    <source>
        <dbReference type="EMBL" id="TET45542.1"/>
    </source>
</evidence>
<feature type="chain" id="PRO_5021919348" evidence="1">
    <location>
        <begin position="24"/>
        <end position="336"/>
    </location>
</feature>
<dbReference type="EMBL" id="SOJN01000080">
    <property type="protein sequence ID" value="TET45542.1"/>
    <property type="molecule type" value="Genomic_DNA"/>
</dbReference>
<protein>
    <submittedName>
        <fullName evidence="2">T9SS type A sorting domain-containing protein</fullName>
    </submittedName>
</protein>